<feature type="domain" description="Caspase family p10" evidence="4">
    <location>
        <begin position="465"/>
        <end position="511"/>
    </location>
</feature>
<dbReference type="InterPro" id="IPR011029">
    <property type="entry name" value="DEATH-like_dom_sf"/>
</dbReference>
<dbReference type="Gene3D" id="1.10.533.10">
    <property type="entry name" value="Death Domain, Fas"/>
    <property type="match status" value="1"/>
</dbReference>
<dbReference type="GO" id="GO:0051604">
    <property type="term" value="P:protein maturation"/>
    <property type="evidence" value="ECO:0007669"/>
    <property type="project" value="UniProtKB-ARBA"/>
</dbReference>
<dbReference type="PANTHER" id="PTHR48169:SF7">
    <property type="entry name" value="CASPASE 10"/>
    <property type="match status" value="1"/>
</dbReference>
<protein>
    <submittedName>
        <fullName evidence="5">Uncharacterized protein</fullName>
    </submittedName>
</protein>
<dbReference type="PROSITE" id="PS50168">
    <property type="entry name" value="DED"/>
    <property type="match status" value="1"/>
</dbReference>
<feature type="compositionally biased region" description="Polar residues" evidence="2">
    <location>
        <begin position="202"/>
        <end position="217"/>
    </location>
</feature>
<comment type="caution">
    <text evidence="5">The sequence shown here is derived from an EMBL/GenBank/DDBJ whole genome shotgun (WGS) entry which is preliminary data.</text>
</comment>
<dbReference type="PROSITE" id="PS50207">
    <property type="entry name" value="CASPASE_P10"/>
    <property type="match status" value="1"/>
</dbReference>
<dbReference type="OrthoDB" id="6116485at2759"/>
<dbReference type="GO" id="GO:0042981">
    <property type="term" value="P:regulation of apoptotic process"/>
    <property type="evidence" value="ECO:0007669"/>
    <property type="project" value="InterPro"/>
</dbReference>
<dbReference type="Proteomes" id="UP000242188">
    <property type="component" value="Unassembled WGS sequence"/>
</dbReference>
<feature type="compositionally biased region" description="Basic and acidic residues" evidence="2">
    <location>
        <begin position="218"/>
        <end position="241"/>
    </location>
</feature>
<keyword evidence="1" id="KW-0053">Apoptosis</keyword>
<evidence type="ECO:0000313" key="6">
    <source>
        <dbReference type="Proteomes" id="UP000242188"/>
    </source>
</evidence>
<dbReference type="Gene3D" id="3.30.70.1470">
    <property type="entry name" value="Caspase-like"/>
    <property type="match status" value="1"/>
</dbReference>
<feature type="compositionally biased region" description="Basic and acidic residues" evidence="2">
    <location>
        <begin position="370"/>
        <end position="382"/>
    </location>
</feature>
<dbReference type="InterPro" id="IPR029030">
    <property type="entry name" value="Caspase-like_dom_sf"/>
</dbReference>
<dbReference type="InterPro" id="IPR001875">
    <property type="entry name" value="DED_dom"/>
</dbReference>
<dbReference type="GO" id="GO:0006508">
    <property type="term" value="P:proteolysis"/>
    <property type="evidence" value="ECO:0007669"/>
    <property type="project" value="InterPro"/>
</dbReference>
<organism evidence="5 6">
    <name type="scientific">Mizuhopecten yessoensis</name>
    <name type="common">Japanese scallop</name>
    <name type="synonym">Patinopecten yessoensis</name>
    <dbReference type="NCBI Taxonomy" id="6573"/>
    <lineage>
        <taxon>Eukaryota</taxon>
        <taxon>Metazoa</taxon>
        <taxon>Spiralia</taxon>
        <taxon>Lophotrochozoa</taxon>
        <taxon>Mollusca</taxon>
        <taxon>Bivalvia</taxon>
        <taxon>Autobranchia</taxon>
        <taxon>Pteriomorphia</taxon>
        <taxon>Pectinida</taxon>
        <taxon>Pectinoidea</taxon>
        <taxon>Pectinidae</taxon>
        <taxon>Mizuhopecten</taxon>
    </lineage>
</organism>
<evidence type="ECO:0000256" key="1">
    <source>
        <dbReference type="ARBA" id="ARBA00022703"/>
    </source>
</evidence>
<dbReference type="GO" id="GO:0006915">
    <property type="term" value="P:apoptotic process"/>
    <property type="evidence" value="ECO:0007669"/>
    <property type="project" value="UniProtKB-KW"/>
</dbReference>
<feature type="compositionally biased region" description="Basic and acidic residues" evidence="2">
    <location>
        <begin position="283"/>
        <end position="314"/>
    </location>
</feature>
<gene>
    <name evidence="5" type="ORF">KP79_PYT06845</name>
</gene>
<accession>A0A210QUS2</accession>
<dbReference type="PANTHER" id="PTHR48169">
    <property type="entry name" value="DED DOMAIN-CONTAINING PROTEIN"/>
    <property type="match status" value="1"/>
</dbReference>
<reference evidence="5 6" key="1">
    <citation type="journal article" date="2017" name="Nat. Ecol. Evol.">
        <title>Scallop genome provides insights into evolution of bilaterian karyotype and development.</title>
        <authorList>
            <person name="Wang S."/>
            <person name="Zhang J."/>
            <person name="Jiao W."/>
            <person name="Li J."/>
            <person name="Xun X."/>
            <person name="Sun Y."/>
            <person name="Guo X."/>
            <person name="Huan P."/>
            <person name="Dong B."/>
            <person name="Zhang L."/>
            <person name="Hu X."/>
            <person name="Sun X."/>
            <person name="Wang J."/>
            <person name="Zhao C."/>
            <person name="Wang Y."/>
            <person name="Wang D."/>
            <person name="Huang X."/>
            <person name="Wang R."/>
            <person name="Lv J."/>
            <person name="Li Y."/>
            <person name="Zhang Z."/>
            <person name="Liu B."/>
            <person name="Lu W."/>
            <person name="Hui Y."/>
            <person name="Liang J."/>
            <person name="Zhou Z."/>
            <person name="Hou R."/>
            <person name="Li X."/>
            <person name="Liu Y."/>
            <person name="Li H."/>
            <person name="Ning X."/>
            <person name="Lin Y."/>
            <person name="Zhao L."/>
            <person name="Xing Q."/>
            <person name="Dou J."/>
            <person name="Li Y."/>
            <person name="Mao J."/>
            <person name="Guo H."/>
            <person name="Dou H."/>
            <person name="Li T."/>
            <person name="Mu C."/>
            <person name="Jiang W."/>
            <person name="Fu Q."/>
            <person name="Fu X."/>
            <person name="Miao Y."/>
            <person name="Liu J."/>
            <person name="Yu Q."/>
            <person name="Li R."/>
            <person name="Liao H."/>
            <person name="Li X."/>
            <person name="Kong Y."/>
            <person name="Jiang Z."/>
            <person name="Chourrout D."/>
            <person name="Li R."/>
            <person name="Bao Z."/>
        </authorList>
    </citation>
    <scope>NUCLEOTIDE SEQUENCE [LARGE SCALE GENOMIC DNA]</scope>
    <source>
        <strain evidence="5 6">PY_sf001</strain>
    </source>
</reference>
<sequence>MPDEFSIIKFLLTGVVPDGKLQKCTTGSALLIAIGTNGSDEQVIEGLARAGRKDLAFKYSEGCSHEGGPLGEKITKNLDDLKKTYLKEFRVILVCIADELTDGEDLQNLKGITTDIPKRALGNADTVLDFLSLLIKEKKLEPHTLDTALLDPLQHLRITHWVKKHSGKISDFKERLALRAAEEREGSRGFPVTENAPELAETQDSQSSEDGNESQDQPPEKEQKVAEVEHSPKSEEEKKIPEQSPENVTQKAETEDSKNCKEKRESQEQPPEKGQNGSDTEEERGSMRDPDKEKEQKVAEVEHSPKSEEEKKIPEQSPENVTQKAETEDSKNCKEKRESQEQPPEKGQNGSDTEEERGSRTDLDEAEDVVPEHSYADRARSDTAFDHINMMGFIDRKHKFSSWPNRSSMKVPDTTPEHYKVSRPVENVRLGEYKMTRTPRGYNHLEKDTVTVKTSPPPPPTTQPLEKQHPDEADFLICNSTPPGYVSYRDMNKGSWFISTFIETLERDGNR</sequence>
<dbReference type="AlphaFoldDB" id="A0A210QUS2"/>
<evidence type="ECO:0000313" key="5">
    <source>
        <dbReference type="EMBL" id="OWF52498.1"/>
    </source>
</evidence>
<dbReference type="InterPro" id="IPR011600">
    <property type="entry name" value="Pept_C14_caspase"/>
</dbReference>
<evidence type="ECO:0000259" key="3">
    <source>
        <dbReference type="PROSITE" id="PS50168"/>
    </source>
</evidence>
<feature type="domain" description="DED" evidence="3">
    <location>
        <begin position="88"/>
        <end position="164"/>
    </location>
</feature>
<feature type="region of interest" description="Disordered" evidence="2">
    <location>
        <begin position="181"/>
        <end position="382"/>
    </location>
</feature>
<name>A0A210QUS2_MIZYE</name>
<dbReference type="EMBL" id="NEDP02001786">
    <property type="protein sequence ID" value="OWF52498.1"/>
    <property type="molecule type" value="Genomic_DNA"/>
</dbReference>
<proteinExistence type="predicted"/>
<dbReference type="SUPFAM" id="SSF52129">
    <property type="entry name" value="Caspase-like"/>
    <property type="match status" value="1"/>
</dbReference>
<evidence type="ECO:0000256" key="2">
    <source>
        <dbReference type="SAM" id="MobiDB-lite"/>
    </source>
</evidence>
<feature type="compositionally biased region" description="Basic and acidic residues" evidence="2">
    <location>
        <begin position="252"/>
        <end position="271"/>
    </location>
</feature>
<dbReference type="GO" id="GO:0004197">
    <property type="term" value="F:cysteine-type endopeptidase activity"/>
    <property type="evidence" value="ECO:0007669"/>
    <property type="project" value="InterPro"/>
</dbReference>
<keyword evidence="6" id="KW-1185">Reference proteome</keyword>
<feature type="region of interest" description="Disordered" evidence="2">
    <location>
        <begin position="448"/>
        <end position="468"/>
    </location>
</feature>
<dbReference type="InterPro" id="IPR002138">
    <property type="entry name" value="Pept_C14_p10"/>
</dbReference>
<evidence type="ECO:0000259" key="4">
    <source>
        <dbReference type="PROSITE" id="PS50207"/>
    </source>
</evidence>
<dbReference type="Pfam" id="PF00656">
    <property type="entry name" value="Peptidase_C14"/>
    <property type="match status" value="1"/>
</dbReference>
<feature type="compositionally biased region" description="Basic and acidic residues" evidence="2">
    <location>
        <begin position="325"/>
        <end position="344"/>
    </location>
</feature>